<keyword evidence="4" id="KW-1003">Cell membrane</keyword>
<feature type="transmembrane region" description="Helical" evidence="11">
    <location>
        <begin position="405"/>
        <end position="424"/>
    </location>
</feature>
<feature type="transmembrane region" description="Helical" evidence="11">
    <location>
        <begin position="489"/>
        <end position="509"/>
    </location>
</feature>
<accession>A0A9P0DTF9</accession>
<dbReference type="PANTHER" id="PTHR21522:SF58">
    <property type="entry name" value="AGAP000074-PA"/>
    <property type="match status" value="1"/>
</dbReference>
<evidence type="ECO:0000256" key="7">
    <source>
        <dbReference type="ARBA" id="ARBA00022989"/>
    </source>
</evidence>
<dbReference type="Proteomes" id="UP001153737">
    <property type="component" value="Chromosome 6"/>
</dbReference>
<evidence type="ECO:0000256" key="4">
    <source>
        <dbReference type="ARBA" id="ARBA00022475"/>
    </source>
</evidence>
<evidence type="ECO:0000313" key="13">
    <source>
        <dbReference type="Proteomes" id="UP001153737"/>
    </source>
</evidence>
<evidence type="ECO:0000256" key="5">
    <source>
        <dbReference type="ARBA" id="ARBA00022692"/>
    </source>
</evidence>
<comment type="similarity">
    <text evidence="2">Belongs to the otopetrin family.</text>
</comment>
<evidence type="ECO:0000256" key="8">
    <source>
        <dbReference type="ARBA" id="ARBA00023065"/>
    </source>
</evidence>
<evidence type="ECO:0000256" key="9">
    <source>
        <dbReference type="ARBA" id="ARBA00023136"/>
    </source>
</evidence>
<feature type="transmembrane region" description="Helical" evidence="11">
    <location>
        <begin position="735"/>
        <end position="752"/>
    </location>
</feature>
<dbReference type="AlphaFoldDB" id="A0A9P0DTF9"/>
<feature type="transmembrane region" description="Helical" evidence="11">
    <location>
        <begin position="556"/>
        <end position="577"/>
    </location>
</feature>
<reference evidence="12" key="2">
    <citation type="submission" date="2022-10" db="EMBL/GenBank/DDBJ databases">
        <authorList>
            <consortium name="ENA_rothamsted_submissions"/>
            <consortium name="culmorum"/>
            <person name="King R."/>
        </authorList>
    </citation>
    <scope>NUCLEOTIDE SEQUENCE</scope>
</reference>
<feature type="transmembrane region" description="Helical" evidence="11">
    <location>
        <begin position="630"/>
        <end position="651"/>
    </location>
</feature>
<proteinExistence type="inferred from homology"/>
<evidence type="ECO:0000256" key="10">
    <source>
        <dbReference type="ARBA" id="ARBA00023303"/>
    </source>
</evidence>
<dbReference type="Pfam" id="PF03189">
    <property type="entry name" value="Otopetrin"/>
    <property type="match status" value="1"/>
</dbReference>
<feature type="transmembrane region" description="Helical" evidence="11">
    <location>
        <begin position="589"/>
        <end position="609"/>
    </location>
</feature>
<gene>
    <name evidence="12" type="ORF">PHAECO_LOCUS10417</name>
</gene>
<keyword evidence="5 11" id="KW-0812">Transmembrane</keyword>
<evidence type="ECO:0008006" key="14">
    <source>
        <dbReference type="Google" id="ProtNLM"/>
    </source>
</evidence>
<feature type="transmembrane region" description="Helical" evidence="11">
    <location>
        <begin position="657"/>
        <end position="677"/>
    </location>
</feature>
<evidence type="ECO:0000256" key="11">
    <source>
        <dbReference type="SAM" id="Phobius"/>
    </source>
</evidence>
<protein>
    <recommendedName>
        <fullName evidence="14">Proton channel OtopLc-like</fullName>
    </recommendedName>
</protein>
<evidence type="ECO:0000256" key="3">
    <source>
        <dbReference type="ARBA" id="ARBA00022448"/>
    </source>
</evidence>
<feature type="transmembrane region" description="Helical" evidence="11">
    <location>
        <begin position="698"/>
        <end position="715"/>
    </location>
</feature>
<evidence type="ECO:0000256" key="2">
    <source>
        <dbReference type="ARBA" id="ARBA00006513"/>
    </source>
</evidence>
<evidence type="ECO:0000256" key="1">
    <source>
        <dbReference type="ARBA" id="ARBA00004651"/>
    </source>
</evidence>
<keyword evidence="3" id="KW-0813">Transport</keyword>
<dbReference type="OrthoDB" id="6429739at2759"/>
<evidence type="ECO:0000313" key="12">
    <source>
        <dbReference type="EMBL" id="CAH1174261.1"/>
    </source>
</evidence>
<feature type="transmembrane region" description="Helical" evidence="11">
    <location>
        <begin position="212"/>
        <end position="236"/>
    </location>
</feature>
<keyword evidence="10" id="KW-0407">Ion channel</keyword>
<organism evidence="12 13">
    <name type="scientific">Phaedon cochleariae</name>
    <name type="common">Mustard beetle</name>
    <dbReference type="NCBI Taxonomy" id="80249"/>
    <lineage>
        <taxon>Eukaryota</taxon>
        <taxon>Metazoa</taxon>
        <taxon>Ecdysozoa</taxon>
        <taxon>Arthropoda</taxon>
        <taxon>Hexapoda</taxon>
        <taxon>Insecta</taxon>
        <taxon>Pterygota</taxon>
        <taxon>Neoptera</taxon>
        <taxon>Endopterygota</taxon>
        <taxon>Coleoptera</taxon>
        <taxon>Polyphaga</taxon>
        <taxon>Cucujiformia</taxon>
        <taxon>Chrysomeloidea</taxon>
        <taxon>Chrysomelidae</taxon>
        <taxon>Chrysomelinae</taxon>
        <taxon>Chrysomelini</taxon>
        <taxon>Phaedon</taxon>
    </lineage>
</organism>
<evidence type="ECO:0000256" key="6">
    <source>
        <dbReference type="ARBA" id="ARBA00022781"/>
    </source>
</evidence>
<reference evidence="12" key="1">
    <citation type="submission" date="2022-01" db="EMBL/GenBank/DDBJ databases">
        <authorList>
            <person name="King R."/>
        </authorList>
    </citation>
    <scope>NUCLEOTIDE SEQUENCE</scope>
</reference>
<keyword evidence="9 11" id="KW-0472">Membrane</keyword>
<name>A0A9P0DTF9_PHACE</name>
<sequence length="770" mass="86588">MRCEDEQSAEAKSGEVVVKKEKIGNGNIFDFDVNKSDGISNDSHSLPSFMDDTSDMNSEIVLRPHDGFEKKRVISAVIVPSKGYFTPKRIHSTSDLQSLQGASNGFLESNKKNYTVPRGNSNGINGNLSTFSTGDIADNNNLEEKNNYHLKNRLSPLVCPVWNGGNVNKAFSICDSTDYSPRSPGMFSVIATPHPPDNPTSTINKKRAFSDLLVKSLSLMYAVFNVTVGLAVFIADIISDTPQITAEIFSLILVVIAAIYIIYLTIDVSIYLHKKERYERLLEKNIPDDIELTETPEGFYQFNITLPEVTKLGQSIKHDYCFNKDRHSSNFFLKVGATAFCMGHLIHSGLILGYQFVFLSAGNNRFYECASAPTLILDFIYPLYSFLLLFFIYKYSNVIINRNAVLARFGIMHCLSSSICFWIWTICREVLEAIASKKYDTYADSVIATEVPDIDLETDSVHISPRRFTQICDNEKGSMKTIYKDISPYLYPFSVEFSILVVGVLYLVWQNIAICEAADEDEAATTQCKKTLSNDVDSTESNVAIHADCQASNKGLFGGIVVLVLVFVACILFFMVYYMDDENDAELGITATLSTSIFVLSAMIIACIFGYRQITKLDLNSAHHNLLDDVLLFICMPAFFLNGVFSLIASIEYSNVIGILNIVVEIIQVLIQTIFLLDGMRRSSNTRKLRKKKPGRELVTFLIISNIALWLMQTFEVKAHGIQDNRYSFYGKEMWTILGHLCLPLMMFYRFHSSVCFGDIWKYAYEPSGH</sequence>
<keyword evidence="6" id="KW-0375">Hydrogen ion transport</keyword>
<dbReference type="InterPro" id="IPR004878">
    <property type="entry name" value="Otopetrin"/>
</dbReference>
<dbReference type="GO" id="GO:0015252">
    <property type="term" value="F:proton channel activity"/>
    <property type="evidence" value="ECO:0007669"/>
    <property type="project" value="InterPro"/>
</dbReference>
<feature type="transmembrane region" description="Helical" evidence="11">
    <location>
        <begin position="374"/>
        <end position="393"/>
    </location>
</feature>
<feature type="transmembrane region" description="Helical" evidence="11">
    <location>
        <begin position="248"/>
        <end position="272"/>
    </location>
</feature>
<comment type="subcellular location">
    <subcellularLocation>
        <location evidence="1">Cell membrane</location>
        <topology evidence="1">Multi-pass membrane protein</topology>
    </subcellularLocation>
</comment>
<keyword evidence="13" id="KW-1185">Reference proteome</keyword>
<dbReference type="PANTHER" id="PTHR21522">
    <property type="entry name" value="PROTON CHANNEL OTOP"/>
    <property type="match status" value="1"/>
</dbReference>
<dbReference type="GO" id="GO:0005886">
    <property type="term" value="C:plasma membrane"/>
    <property type="evidence" value="ECO:0007669"/>
    <property type="project" value="UniProtKB-SubCell"/>
</dbReference>
<dbReference type="EMBL" id="OU896712">
    <property type="protein sequence ID" value="CAH1174261.1"/>
    <property type="molecule type" value="Genomic_DNA"/>
</dbReference>
<keyword evidence="8" id="KW-0406">Ion transport</keyword>
<feature type="transmembrane region" description="Helical" evidence="11">
    <location>
        <begin position="331"/>
        <end position="354"/>
    </location>
</feature>
<keyword evidence="7 11" id="KW-1133">Transmembrane helix</keyword>